<dbReference type="GO" id="GO:0061630">
    <property type="term" value="F:ubiquitin protein ligase activity"/>
    <property type="evidence" value="ECO:0007669"/>
    <property type="project" value="UniProtKB-EC"/>
</dbReference>
<sequence>MHWQDHIFMTSIVSGAMRSSKQKHPTRRGPPSRLIQFHVNYTLRHASLHVSADGASTTFLRDETARASLSSSYLDALAMWDNESGAGCAALSPIWEALGIGPEFHCHLYRDLLPKIKEAAAGRALVELDAAVRPGGFREGVRGIPGRRGGGAVLSGLGKDGGGMVPAAREAVAALVKDVEGGGEEACAVCLEEVCYGGAEMPCGHLFHGACIRKWLELSHYCPVCRFEMPTVGAAVAGVGYGGTSGASEEVAGKDS</sequence>
<evidence type="ECO:0000259" key="7">
    <source>
        <dbReference type="PROSITE" id="PS50089"/>
    </source>
</evidence>
<evidence type="ECO:0000313" key="9">
    <source>
        <dbReference type="Proteomes" id="UP001497516"/>
    </source>
</evidence>
<dbReference type="GO" id="GO:0008270">
    <property type="term" value="F:zinc ion binding"/>
    <property type="evidence" value="ECO:0007669"/>
    <property type="project" value="UniProtKB-KW"/>
</dbReference>
<evidence type="ECO:0000256" key="3">
    <source>
        <dbReference type="ARBA" id="ARBA00022723"/>
    </source>
</evidence>
<dbReference type="SMART" id="SM00184">
    <property type="entry name" value="RING"/>
    <property type="match status" value="1"/>
</dbReference>
<evidence type="ECO:0000256" key="5">
    <source>
        <dbReference type="ARBA" id="ARBA00022833"/>
    </source>
</evidence>
<keyword evidence="9" id="KW-1185">Reference proteome</keyword>
<dbReference type="PANTHER" id="PTHR15710">
    <property type="entry name" value="E3 UBIQUITIN-PROTEIN LIGASE PRAJA"/>
    <property type="match status" value="1"/>
</dbReference>
<dbReference type="Pfam" id="PF13639">
    <property type="entry name" value="zf-RING_2"/>
    <property type="match status" value="1"/>
</dbReference>
<dbReference type="EC" id="2.3.2.27" evidence="2"/>
<dbReference type="InterPro" id="IPR013083">
    <property type="entry name" value="Znf_RING/FYVE/PHD"/>
</dbReference>
<name>A0AAV2GU94_9ROSI</name>
<keyword evidence="3" id="KW-0479">Metal-binding</keyword>
<dbReference type="SUPFAM" id="SSF57850">
    <property type="entry name" value="RING/U-box"/>
    <property type="match status" value="1"/>
</dbReference>
<evidence type="ECO:0000256" key="1">
    <source>
        <dbReference type="ARBA" id="ARBA00000900"/>
    </source>
</evidence>
<dbReference type="InterPro" id="IPR001841">
    <property type="entry name" value="Znf_RING"/>
</dbReference>
<dbReference type="PROSITE" id="PS50089">
    <property type="entry name" value="ZF_RING_2"/>
    <property type="match status" value="1"/>
</dbReference>
<accession>A0AAV2GU94</accession>
<reference evidence="8 9" key="1">
    <citation type="submission" date="2024-04" db="EMBL/GenBank/DDBJ databases">
        <authorList>
            <person name="Fracassetti M."/>
        </authorList>
    </citation>
    <scope>NUCLEOTIDE SEQUENCE [LARGE SCALE GENOMIC DNA]</scope>
</reference>
<protein>
    <recommendedName>
        <fullName evidence="2">RING-type E3 ubiquitin transferase</fullName>
        <ecNumber evidence="2">2.3.2.27</ecNumber>
    </recommendedName>
</protein>
<keyword evidence="5" id="KW-0862">Zinc</keyword>
<proteinExistence type="predicted"/>
<dbReference type="GO" id="GO:0005737">
    <property type="term" value="C:cytoplasm"/>
    <property type="evidence" value="ECO:0007669"/>
    <property type="project" value="TreeGrafter"/>
</dbReference>
<feature type="domain" description="RING-type" evidence="7">
    <location>
        <begin position="187"/>
        <end position="226"/>
    </location>
</feature>
<organism evidence="8 9">
    <name type="scientific">Linum trigynum</name>
    <dbReference type="NCBI Taxonomy" id="586398"/>
    <lineage>
        <taxon>Eukaryota</taxon>
        <taxon>Viridiplantae</taxon>
        <taxon>Streptophyta</taxon>
        <taxon>Embryophyta</taxon>
        <taxon>Tracheophyta</taxon>
        <taxon>Spermatophyta</taxon>
        <taxon>Magnoliopsida</taxon>
        <taxon>eudicotyledons</taxon>
        <taxon>Gunneridae</taxon>
        <taxon>Pentapetalae</taxon>
        <taxon>rosids</taxon>
        <taxon>fabids</taxon>
        <taxon>Malpighiales</taxon>
        <taxon>Linaceae</taxon>
        <taxon>Linum</taxon>
    </lineage>
</organism>
<dbReference type="Gene3D" id="3.30.40.10">
    <property type="entry name" value="Zinc/RING finger domain, C3HC4 (zinc finger)"/>
    <property type="match status" value="1"/>
</dbReference>
<evidence type="ECO:0000256" key="6">
    <source>
        <dbReference type="PROSITE-ProRule" id="PRU00175"/>
    </source>
</evidence>
<dbReference type="EMBL" id="OZ034822">
    <property type="protein sequence ID" value="CAL1413842.1"/>
    <property type="molecule type" value="Genomic_DNA"/>
</dbReference>
<dbReference type="Proteomes" id="UP001497516">
    <property type="component" value="Chromosome 9"/>
</dbReference>
<comment type="catalytic activity">
    <reaction evidence="1">
        <text>S-ubiquitinyl-[E2 ubiquitin-conjugating enzyme]-L-cysteine + [acceptor protein]-L-lysine = [E2 ubiquitin-conjugating enzyme]-L-cysteine + N(6)-ubiquitinyl-[acceptor protein]-L-lysine.</text>
        <dbReference type="EC" id="2.3.2.27"/>
    </reaction>
</comment>
<gene>
    <name evidence="8" type="ORF">LTRI10_LOCUS53042</name>
</gene>
<dbReference type="GO" id="GO:0016567">
    <property type="term" value="P:protein ubiquitination"/>
    <property type="evidence" value="ECO:0007669"/>
    <property type="project" value="TreeGrafter"/>
</dbReference>
<dbReference type="PANTHER" id="PTHR15710:SF184">
    <property type="entry name" value="RING_U-BOX SUPERFAMILY PROTEIN"/>
    <property type="match status" value="1"/>
</dbReference>
<dbReference type="AlphaFoldDB" id="A0AAV2GU94"/>
<keyword evidence="4 6" id="KW-0863">Zinc-finger</keyword>
<evidence type="ECO:0000256" key="4">
    <source>
        <dbReference type="ARBA" id="ARBA00022771"/>
    </source>
</evidence>
<evidence type="ECO:0000313" key="8">
    <source>
        <dbReference type="EMBL" id="CAL1413842.1"/>
    </source>
</evidence>
<evidence type="ECO:0000256" key="2">
    <source>
        <dbReference type="ARBA" id="ARBA00012483"/>
    </source>
</evidence>